<dbReference type="InterPro" id="IPR027417">
    <property type="entry name" value="P-loop_NTPase"/>
</dbReference>
<dbReference type="AlphaFoldDB" id="A0A4S4KLT7"/>
<dbReference type="PANTHER" id="PTHR43381">
    <property type="entry name" value="TRANSLATION INITIATION FACTOR IF-2-RELATED"/>
    <property type="match status" value="1"/>
</dbReference>
<reference evidence="12 13" key="1">
    <citation type="submission" date="2019-02" db="EMBL/GenBank/DDBJ databases">
        <title>Genome sequencing of the rare red list fungi Phlebia centrifuga.</title>
        <authorList>
            <person name="Buettner E."/>
            <person name="Kellner H."/>
        </authorList>
    </citation>
    <scope>NUCLEOTIDE SEQUENCE [LARGE SCALE GENOMIC DNA]</scope>
    <source>
        <strain evidence="12 13">DSM 108282</strain>
    </source>
</reference>
<evidence type="ECO:0000313" key="13">
    <source>
        <dbReference type="Proteomes" id="UP000309038"/>
    </source>
</evidence>
<organism evidence="12 13">
    <name type="scientific">Hermanssonia centrifuga</name>
    <dbReference type="NCBI Taxonomy" id="98765"/>
    <lineage>
        <taxon>Eukaryota</taxon>
        <taxon>Fungi</taxon>
        <taxon>Dikarya</taxon>
        <taxon>Basidiomycota</taxon>
        <taxon>Agaricomycotina</taxon>
        <taxon>Agaricomycetes</taxon>
        <taxon>Polyporales</taxon>
        <taxon>Meruliaceae</taxon>
        <taxon>Hermanssonia</taxon>
    </lineage>
</organism>
<keyword evidence="7" id="KW-0496">Mitochondrion</keyword>
<evidence type="ECO:0000259" key="11">
    <source>
        <dbReference type="PROSITE" id="PS51722"/>
    </source>
</evidence>
<dbReference type="PRINTS" id="PR00315">
    <property type="entry name" value="ELONGATNFCT"/>
</dbReference>
<comment type="subcellular location">
    <subcellularLocation>
        <location evidence="1">Mitochondrion</location>
    </subcellularLocation>
</comment>
<dbReference type="NCBIfam" id="TIGR00231">
    <property type="entry name" value="small_GTP"/>
    <property type="match status" value="1"/>
</dbReference>
<feature type="compositionally biased region" description="Basic and acidic residues" evidence="10">
    <location>
        <begin position="398"/>
        <end position="430"/>
    </location>
</feature>
<dbReference type="Pfam" id="PF22042">
    <property type="entry name" value="EF-G_D2"/>
    <property type="match status" value="1"/>
</dbReference>
<dbReference type="GO" id="GO:0005525">
    <property type="term" value="F:GTP binding"/>
    <property type="evidence" value="ECO:0007669"/>
    <property type="project" value="UniProtKB-KW"/>
</dbReference>
<evidence type="ECO:0000256" key="8">
    <source>
        <dbReference type="ARBA" id="ARBA00023134"/>
    </source>
</evidence>
<dbReference type="PANTHER" id="PTHR43381:SF20">
    <property type="entry name" value="TRANSLATION INITIATION FACTOR IF-2, MITOCHONDRIAL"/>
    <property type="match status" value="1"/>
</dbReference>
<accession>A0A4S4KLT7</accession>
<dbReference type="Gene3D" id="2.40.30.10">
    <property type="entry name" value="Translation factors"/>
    <property type="match status" value="2"/>
</dbReference>
<dbReference type="Pfam" id="PF11987">
    <property type="entry name" value="IF-2"/>
    <property type="match status" value="1"/>
</dbReference>
<evidence type="ECO:0000313" key="12">
    <source>
        <dbReference type="EMBL" id="THG99213.1"/>
    </source>
</evidence>
<dbReference type="Gene3D" id="3.40.50.300">
    <property type="entry name" value="P-loop containing nucleotide triphosphate hydrolases"/>
    <property type="match status" value="1"/>
</dbReference>
<feature type="region of interest" description="Disordered" evidence="10">
    <location>
        <begin position="398"/>
        <end position="432"/>
    </location>
</feature>
<keyword evidence="5" id="KW-0648">Protein biosynthesis</keyword>
<dbReference type="InterPro" id="IPR000178">
    <property type="entry name" value="TF_IF2_bacterial-like"/>
</dbReference>
<name>A0A4S4KLT7_9APHY</name>
<evidence type="ECO:0000256" key="3">
    <source>
        <dbReference type="ARBA" id="ARBA00022540"/>
    </source>
</evidence>
<dbReference type="SUPFAM" id="SSF52540">
    <property type="entry name" value="P-loop containing nucleoside triphosphate hydrolases"/>
    <property type="match status" value="1"/>
</dbReference>
<evidence type="ECO:0000256" key="9">
    <source>
        <dbReference type="ARBA" id="ARBA00044200"/>
    </source>
</evidence>
<keyword evidence="4" id="KW-0547">Nucleotide-binding</keyword>
<keyword evidence="3" id="KW-0396">Initiation factor</keyword>
<keyword evidence="6" id="KW-0809">Transit peptide</keyword>
<dbReference type="InterPro" id="IPR036925">
    <property type="entry name" value="TIF_IF2_dom3_sf"/>
</dbReference>
<comment type="caution">
    <text evidence="12">The sequence shown here is derived from an EMBL/GenBank/DDBJ whole genome shotgun (WGS) entry which is preliminary data.</text>
</comment>
<evidence type="ECO:0000256" key="6">
    <source>
        <dbReference type="ARBA" id="ARBA00022946"/>
    </source>
</evidence>
<proteinExistence type="inferred from homology"/>
<dbReference type="GO" id="GO:0005739">
    <property type="term" value="C:mitochondrion"/>
    <property type="evidence" value="ECO:0007669"/>
    <property type="project" value="UniProtKB-SubCell"/>
</dbReference>
<dbReference type="Proteomes" id="UP000309038">
    <property type="component" value="Unassembled WGS sequence"/>
</dbReference>
<dbReference type="InterPro" id="IPR015760">
    <property type="entry name" value="TIF_IF2"/>
</dbReference>
<dbReference type="InterPro" id="IPR000795">
    <property type="entry name" value="T_Tr_GTP-bd_dom"/>
</dbReference>
<dbReference type="SUPFAM" id="SSF50447">
    <property type="entry name" value="Translation proteins"/>
    <property type="match status" value="2"/>
</dbReference>
<evidence type="ECO:0000256" key="1">
    <source>
        <dbReference type="ARBA" id="ARBA00004173"/>
    </source>
</evidence>
<evidence type="ECO:0000256" key="4">
    <source>
        <dbReference type="ARBA" id="ARBA00022741"/>
    </source>
</evidence>
<keyword evidence="8" id="KW-0342">GTP-binding</keyword>
<dbReference type="Gene3D" id="3.40.50.10050">
    <property type="entry name" value="Translation initiation factor IF- 2, domain 3"/>
    <property type="match status" value="1"/>
</dbReference>
<evidence type="ECO:0000256" key="10">
    <source>
        <dbReference type="SAM" id="MobiDB-lite"/>
    </source>
</evidence>
<evidence type="ECO:0000256" key="7">
    <source>
        <dbReference type="ARBA" id="ARBA00023128"/>
    </source>
</evidence>
<dbReference type="PROSITE" id="PS51722">
    <property type="entry name" value="G_TR_2"/>
    <property type="match status" value="1"/>
</dbReference>
<dbReference type="InterPro" id="IPR023115">
    <property type="entry name" value="TIF_IF2_dom3"/>
</dbReference>
<protein>
    <recommendedName>
        <fullName evidence="9">Translation initiation factor IF-2, mitochondrial</fullName>
    </recommendedName>
</protein>
<comment type="similarity">
    <text evidence="2">Belongs to the TRAFAC class translation factor GTPase superfamily. Classic translation factor GTPase family. IF-2 subfamily.</text>
</comment>
<dbReference type="InterPro" id="IPR005225">
    <property type="entry name" value="Small_GTP-bd"/>
</dbReference>
<dbReference type="Pfam" id="PF00009">
    <property type="entry name" value="GTP_EFTU"/>
    <property type="match status" value="1"/>
</dbReference>
<dbReference type="InterPro" id="IPR009000">
    <property type="entry name" value="Transl_B-barrel_sf"/>
</dbReference>
<sequence length="604" mass="65452">MKEVKPQRRKYVQATRDVYIPSAVSVGNLAKLLNVRLDTLQRKMVRAGMNDEASYDHILTAEWASLIAMEFGINPVVDDEAAFDIYPPAPAADSSTLPARPPVVTIMGHVDHGKTTLLDTLRSASVAKGEAGGITQHIGAFSVPVPGPDDDPKSERFITFLDTPGHAAFSAMRARGAGVTDIIVLVVAADDGIMPQTREVLELVKKEPDVGLVVAINKIDKAGADISKVEKALFAEGVQFESFGGDIPSVHVSGLTGQGLPQLVETISLIAELQDLRAERTGMVQGYVIESKIQKGLGAVATVLVSRGELTPGTHLIAGTAPGKVRLLTSPSGGPVKSVSPGTAAVVSGWKELPKAGDEVLSGSESEIKRAVANRLRKIEIETSLQDVEAINLVRREERERKEAEEEKDREETEKTVEKKDEKKGVEDYYQRGPGVGDVSESDVMRAKAAEGMVVAFSVKIPRPIEAMAASQGVQFLKSSVIYHLMDQVKERVIGLLPIKVETKVTGEANVLQLFDIRLKRKQTMKVAGCRVIYGVVDKDKKARVIRKGKTVHEGKLETLRQIKKDIMQAGKGMECGMAFEGWDDLRDGDLIQVYEEIEKAGSL</sequence>
<evidence type="ECO:0000256" key="2">
    <source>
        <dbReference type="ARBA" id="ARBA00007733"/>
    </source>
</evidence>
<dbReference type="EMBL" id="SGPJ01000088">
    <property type="protein sequence ID" value="THG99213.1"/>
    <property type="molecule type" value="Genomic_DNA"/>
</dbReference>
<feature type="domain" description="Tr-type G" evidence="11">
    <location>
        <begin position="99"/>
        <end position="277"/>
    </location>
</feature>
<evidence type="ECO:0000256" key="5">
    <source>
        <dbReference type="ARBA" id="ARBA00022917"/>
    </source>
</evidence>
<dbReference type="InterPro" id="IPR053905">
    <property type="entry name" value="EF-G-like_DII"/>
</dbReference>
<dbReference type="GO" id="GO:0003743">
    <property type="term" value="F:translation initiation factor activity"/>
    <property type="evidence" value="ECO:0007669"/>
    <property type="project" value="UniProtKB-KW"/>
</dbReference>
<dbReference type="FunFam" id="3.40.50.300:FF:000019">
    <property type="entry name" value="Translation initiation factor IF-2"/>
    <property type="match status" value="1"/>
</dbReference>
<dbReference type="CDD" id="cd03692">
    <property type="entry name" value="mtIF2_IVc"/>
    <property type="match status" value="1"/>
</dbReference>
<dbReference type="SUPFAM" id="SSF52156">
    <property type="entry name" value="Initiation factor IF2/eIF5b, domain 3"/>
    <property type="match status" value="1"/>
</dbReference>
<dbReference type="CDD" id="cd01887">
    <property type="entry name" value="IF2_eIF5B"/>
    <property type="match status" value="1"/>
</dbReference>
<keyword evidence="13" id="KW-1185">Reference proteome</keyword>
<dbReference type="GO" id="GO:0003924">
    <property type="term" value="F:GTPase activity"/>
    <property type="evidence" value="ECO:0007669"/>
    <property type="project" value="InterPro"/>
</dbReference>
<dbReference type="NCBIfam" id="TIGR00487">
    <property type="entry name" value="IF-2"/>
    <property type="match status" value="1"/>
</dbReference>
<gene>
    <name evidence="12" type="ORF">EW026_g3101</name>
</gene>
<dbReference type="FunFam" id="2.40.30.10:FF:000008">
    <property type="entry name" value="Translation initiation factor IF-2"/>
    <property type="match status" value="1"/>
</dbReference>